<sequence>MSRLDPFIVYTVRLATENTPYEQGTNNKYPTPMSRIMSIETWSNQPFDKPRLKKDNVLSLLYHADEQWMASSKALQKDFTEQAVESVHLQQHIYLDTLYLLQKSLCNQHRRYAEPIYFSAQVLYHGCQVNHLEPFTDHLRPHASRLVSTLEQIRCTMYRLLERRQPELFFLAFLSQPKDNTTQELIPYLEQFLEHWNAFEQALLNAYMDTVFGSQHPSPMILHRPRKPLLHEFFQDQFTQLLPLTLERAIDSGLLELAAVSSFEPLIFVALPRLTILAGVSWLNPMTEWRGQQGKLPFWIQSHMKRLENIIIGLGQLEQQLLTGNVESHLDFVNQYRGLENALVSGNQHLDKEQQEIYLDICSIADSLLTGSHAQAFSNVLAHLFRYFSS</sequence>
<reference evidence="1 2" key="1">
    <citation type="journal article" date="2018" name="G3 (Bethesda)">
        <title>Phylogenetic and Phylogenomic Definition of Rhizopus Species.</title>
        <authorList>
            <person name="Gryganskyi A.P."/>
            <person name="Golan J."/>
            <person name="Dolatabadi S."/>
            <person name="Mondo S."/>
            <person name="Robb S."/>
            <person name="Idnurm A."/>
            <person name="Muszewska A."/>
            <person name="Steczkiewicz K."/>
            <person name="Masonjones S."/>
            <person name="Liao H.L."/>
            <person name="Gajdeczka M.T."/>
            <person name="Anike F."/>
            <person name="Vuek A."/>
            <person name="Anishchenko I.M."/>
            <person name="Voigt K."/>
            <person name="de Hoog G.S."/>
            <person name="Smith M.E."/>
            <person name="Heitman J."/>
            <person name="Vilgalys R."/>
            <person name="Stajich J.E."/>
        </authorList>
    </citation>
    <scope>NUCLEOTIDE SEQUENCE [LARGE SCALE GENOMIC DNA]</scope>
    <source>
        <strain evidence="1 2">LSU 92-RS-03</strain>
    </source>
</reference>
<gene>
    <name evidence="1" type="ORF">CU098_004819</name>
</gene>
<keyword evidence="2" id="KW-1185">Reference proteome</keyword>
<evidence type="ECO:0000313" key="2">
    <source>
        <dbReference type="Proteomes" id="UP000253551"/>
    </source>
</evidence>
<accession>A0A367IMA2</accession>
<organism evidence="1 2">
    <name type="scientific">Rhizopus stolonifer</name>
    <name type="common">Rhizopus nigricans</name>
    <dbReference type="NCBI Taxonomy" id="4846"/>
    <lineage>
        <taxon>Eukaryota</taxon>
        <taxon>Fungi</taxon>
        <taxon>Fungi incertae sedis</taxon>
        <taxon>Mucoromycota</taxon>
        <taxon>Mucoromycotina</taxon>
        <taxon>Mucoromycetes</taxon>
        <taxon>Mucorales</taxon>
        <taxon>Mucorineae</taxon>
        <taxon>Rhizopodaceae</taxon>
        <taxon>Rhizopus</taxon>
    </lineage>
</organism>
<comment type="caution">
    <text evidence="1">The sequence shown here is derived from an EMBL/GenBank/DDBJ whole genome shotgun (WGS) entry which is preliminary data.</text>
</comment>
<dbReference type="Proteomes" id="UP000253551">
    <property type="component" value="Unassembled WGS sequence"/>
</dbReference>
<dbReference type="AlphaFoldDB" id="A0A367IMA2"/>
<dbReference type="OrthoDB" id="20035at2759"/>
<proteinExistence type="predicted"/>
<name>A0A367IMA2_RHIST</name>
<evidence type="ECO:0000313" key="1">
    <source>
        <dbReference type="EMBL" id="RCH78795.1"/>
    </source>
</evidence>
<dbReference type="EMBL" id="PJQM01006993">
    <property type="protein sequence ID" value="RCH78795.1"/>
    <property type="molecule type" value="Genomic_DNA"/>
</dbReference>
<protein>
    <submittedName>
        <fullName evidence="1">Uncharacterized protein</fullName>
    </submittedName>
</protein>